<organism evidence="1 2">
    <name type="scientific">Microbacterium oxydans</name>
    <dbReference type="NCBI Taxonomy" id="82380"/>
    <lineage>
        <taxon>Bacteria</taxon>
        <taxon>Bacillati</taxon>
        <taxon>Actinomycetota</taxon>
        <taxon>Actinomycetes</taxon>
        <taxon>Micrococcales</taxon>
        <taxon>Microbacteriaceae</taxon>
        <taxon>Microbacterium</taxon>
    </lineage>
</organism>
<evidence type="ECO:0000313" key="1">
    <source>
        <dbReference type="EMBL" id="KJL30502.1"/>
    </source>
</evidence>
<dbReference type="EMBL" id="JYIW01000019">
    <property type="protein sequence ID" value="KJL30502.1"/>
    <property type="molecule type" value="Genomic_DNA"/>
</dbReference>
<dbReference type="OrthoDB" id="3403133at2"/>
<dbReference type="InterPro" id="IPR048000">
    <property type="entry name" value="TnsA-like"/>
</dbReference>
<dbReference type="AlphaFoldDB" id="A0A0F0LBC2"/>
<evidence type="ECO:0008006" key="3">
    <source>
        <dbReference type="Google" id="ProtNLM"/>
    </source>
</evidence>
<dbReference type="RefSeq" id="WP_052678844.1">
    <property type="nucleotide sequence ID" value="NZ_JYIW01000019.1"/>
</dbReference>
<comment type="caution">
    <text evidence="1">The sequence shown here is derived from an EMBL/GenBank/DDBJ whole genome shotgun (WGS) entry which is preliminary data.</text>
</comment>
<gene>
    <name evidence="1" type="ORF">RS83_00888</name>
</gene>
<sequence>MTENTTHSPGTATWIRDGVAQSAPLDAGLLAQELYVADPVRVGNAYPHQRNYHGYYWMAATQKHVWHESLLERDSLMWLDHTADIVAIASQPMLLVNGGGVYHYPDFIALDARGEQTVYDVKPYGRLNAKALAQFEWTRTVCETVGWNYRILTELPHQHHVNLTWLGQFRHPGHHPGMDAEDELLAALGPDSTVGDAITLITAKSTPLARSHVFHLIWAGALSIDMNALFSNSTPLVTPASHRQEFPHAHA</sequence>
<dbReference type="Proteomes" id="UP000033640">
    <property type="component" value="Unassembled WGS sequence"/>
</dbReference>
<reference evidence="1 2" key="1">
    <citation type="submission" date="2015-02" db="EMBL/GenBank/DDBJ databases">
        <title>Draft genome sequences of ten Microbacterium spp. with emphasis on heavy metal contaminated environments.</title>
        <authorList>
            <person name="Corretto E."/>
        </authorList>
    </citation>
    <scope>NUCLEOTIDE SEQUENCE [LARGE SCALE GENOMIC DNA]</scope>
    <source>
        <strain evidence="1 2">BEL4b</strain>
    </source>
</reference>
<dbReference type="NCBIfam" id="NF033179">
    <property type="entry name" value="TnsA_like_Actin"/>
    <property type="match status" value="1"/>
</dbReference>
<proteinExistence type="predicted"/>
<dbReference type="PATRIC" id="fig|82380.11.peg.919"/>
<evidence type="ECO:0000313" key="2">
    <source>
        <dbReference type="Proteomes" id="UP000033640"/>
    </source>
</evidence>
<protein>
    <recommendedName>
        <fullName evidence="3">TnsA endonuclease N-terminal domain-containing protein</fullName>
    </recommendedName>
</protein>
<accession>A0A0F0LBC2</accession>
<name>A0A0F0LBC2_9MICO</name>